<reference evidence="2 3" key="1">
    <citation type="submission" date="2016-10" db="EMBL/GenBank/DDBJ databases">
        <authorList>
            <person name="Cai Z."/>
        </authorList>
    </citation>
    <scope>NUCLEOTIDE SEQUENCE [LARGE SCALE GENOMIC DNA]</scope>
</reference>
<protein>
    <submittedName>
        <fullName evidence="2">Uncharacterized protein</fullName>
    </submittedName>
</protein>
<feature type="compositionally biased region" description="Low complexity" evidence="1">
    <location>
        <begin position="58"/>
        <end position="90"/>
    </location>
</feature>
<sequence>MEACDTIHCVQGCTNTGPAAAAAGPAAAGPAAPLGLVRDQQQQQQQQEQPHSKRSRGRGSAATAAAPATPTGVDQEDQQQQQQQQQQQRQLTEMGLAGGDAAEEIWEGMGPKLQAARGVQRSSRAQQAAAAFQQQVGALVEARRNMYTTAGVKLAAVLDPKNTQRRPDGKISGKLLQTEDNIIQPAIEEGERIIKALHPGDEGKVELETRQLLKKGYPEDILWLMVHECVTGVAAPAGQPAARQQGSSGAASATSLGAAAAAGQEQQQGSSNSSSSRASSSRASRG</sequence>
<feature type="compositionally biased region" description="Low complexity" evidence="1">
    <location>
        <begin position="17"/>
        <end position="49"/>
    </location>
</feature>
<dbReference type="Proteomes" id="UP000256970">
    <property type="component" value="Unassembled WGS sequence"/>
</dbReference>
<evidence type="ECO:0000313" key="3">
    <source>
        <dbReference type="Proteomes" id="UP000256970"/>
    </source>
</evidence>
<proteinExistence type="predicted"/>
<feature type="region of interest" description="Disordered" evidence="1">
    <location>
        <begin position="12"/>
        <end position="95"/>
    </location>
</feature>
<feature type="region of interest" description="Disordered" evidence="1">
    <location>
        <begin position="237"/>
        <end position="286"/>
    </location>
</feature>
<dbReference type="AlphaFoldDB" id="A0A383W0E9"/>
<name>A0A383W0E9_TETOB</name>
<dbReference type="EMBL" id="FNXT01001032">
    <property type="protein sequence ID" value="SZX71168.1"/>
    <property type="molecule type" value="Genomic_DNA"/>
</dbReference>
<keyword evidence="3" id="KW-1185">Reference proteome</keyword>
<evidence type="ECO:0000256" key="1">
    <source>
        <dbReference type="SAM" id="MobiDB-lite"/>
    </source>
</evidence>
<evidence type="ECO:0000313" key="2">
    <source>
        <dbReference type="EMBL" id="SZX71168.1"/>
    </source>
</evidence>
<gene>
    <name evidence="2" type="ORF">BQ4739_LOCUS11307</name>
</gene>
<accession>A0A383W0E9</accession>
<organism evidence="2 3">
    <name type="scientific">Tetradesmus obliquus</name>
    <name type="common">Green alga</name>
    <name type="synonym">Acutodesmus obliquus</name>
    <dbReference type="NCBI Taxonomy" id="3088"/>
    <lineage>
        <taxon>Eukaryota</taxon>
        <taxon>Viridiplantae</taxon>
        <taxon>Chlorophyta</taxon>
        <taxon>core chlorophytes</taxon>
        <taxon>Chlorophyceae</taxon>
        <taxon>CS clade</taxon>
        <taxon>Sphaeropleales</taxon>
        <taxon>Scenedesmaceae</taxon>
        <taxon>Tetradesmus</taxon>
    </lineage>
</organism>